<evidence type="ECO:0000256" key="4">
    <source>
        <dbReference type="ARBA" id="ARBA00022989"/>
    </source>
</evidence>
<feature type="transmembrane region" description="Helical" evidence="6">
    <location>
        <begin position="410"/>
        <end position="427"/>
    </location>
</feature>
<dbReference type="NCBIfam" id="TIGR00785">
    <property type="entry name" value="dass"/>
    <property type="match status" value="1"/>
</dbReference>
<evidence type="ECO:0000256" key="1">
    <source>
        <dbReference type="ARBA" id="ARBA00004141"/>
    </source>
</evidence>
<evidence type="ECO:0000256" key="6">
    <source>
        <dbReference type="SAM" id="Phobius"/>
    </source>
</evidence>
<keyword evidence="4 6" id="KW-1133">Transmembrane helix</keyword>
<feature type="transmembrane region" description="Helical" evidence="6">
    <location>
        <begin position="173"/>
        <end position="191"/>
    </location>
</feature>
<sequence length="499" mass="53232">MATHSSVNEKKTENKKKRNFKSLWIILAFAVLIIITMLPNDGSVLPVAGQRALAILAFAVIMWVTEAVSYPISSAMIIALIAVLLGLAPSLEDPGATMGTNAALKLALGGFSSSSVALVAAALFLAAAMQVTNLHKRLALWILSMVGTKTKSIVFGAILVSIVLAFFVPSATARAGAVIPILIGIVAAFGLTNESKLAALLVITATQAVSIWNIGIKTAAAQNLVALGFINSEFGIDVTWLQWFIYAAPVSIIMSIALFFIMIKLIKPETNNIEGGKEIIKQQLHELGPLKRREITLITTSVILLFLWATEGILHPFDTTTVTIVAIAFLLTPKIGVFSWKEASGRIDWGTIIVFAVGISLGTVLLDTDGASWLSDTVFGSLGLDSMPILATIALVTIFNILIHLGFASATSLASALIPVFIALSATLDVNQIGFVLIQQFVICFGFLLPISAPQNMLAYGTGAFTTKDFLKSGIPLTILGYLLILLFSATYWKWIGLL</sequence>
<dbReference type="Proteomes" id="UP000265692">
    <property type="component" value="Unassembled WGS sequence"/>
</dbReference>
<feature type="transmembrane region" description="Helical" evidence="6">
    <location>
        <begin position="240"/>
        <end position="263"/>
    </location>
</feature>
<organism evidence="7 8">
    <name type="scientific">Ureibacillus yapensis</name>
    <dbReference type="NCBI Taxonomy" id="2304605"/>
    <lineage>
        <taxon>Bacteria</taxon>
        <taxon>Bacillati</taxon>
        <taxon>Bacillota</taxon>
        <taxon>Bacilli</taxon>
        <taxon>Bacillales</taxon>
        <taxon>Caryophanaceae</taxon>
        <taxon>Ureibacillus</taxon>
    </lineage>
</organism>
<dbReference type="GO" id="GO:0022857">
    <property type="term" value="F:transmembrane transporter activity"/>
    <property type="evidence" value="ECO:0007669"/>
    <property type="project" value="InterPro"/>
</dbReference>
<dbReference type="EMBL" id="QWEI01000006">
    <property type="protein sequence ID" value="RHW35802.1"/>
    <property type="molecule type" value="Genomic_DNA"/>
</dbReference>
<dbReference type="Pfam" id="PF00939">
    <property type="entry name" value="Na_sulph_symp"/>
    <property type="match status" value="1"/>
</dbReference>
<accession>A0A396S685</accession>
<keyword evidence="5 6" id="KW-0472">Membrane</keyword>
<feature type="transmembrane region" description="Helical" evidence="6">
    <location>
        <begin position="320"/>
        <end position="340"/>
    </location>
</feature>
<protein>
    <submittedName>
        <fullName evidence="7">DASS family sodium-coupled anion symporter</fullName>
    </submittedName>
</protein>
<reference evidence="7 8" key="1">
    <citation type="submission" date="2018-08" db="EMBL/GenBank/DDBJ databases">
        <title>Lysinibacillus sp. YLB-03 draft genome sequence.</title>
        <authorList>
            <person name="Yu L."/>
        </authorList>
    </citation>
    <scope>NUCLEOTIDE SEQUENCE [LARGE SCALE GENOMIC DNA]</scope>
    <source>
        <strain evidence="7 8">YLB-03</strain>
    </source>
</reference>
<feature type="transmembrane region" description="Helical" evidence="6">
    <location>
        <begin position="198"/>
        <end position="220"/>
    </location>
</feature>
<proteinExistence type="inferred from homology"/>
<feature type="transmembrane region" description="Helical" evidence="6">
    <location>
        <begin position="103"/>
        <end position="126"/>
    </location>
</feature>
<name>A0A396S685_9BACL</name>
<dbReference type="RefSeq" id="WP_118876621.1">
    <property type="nucleotide sequence ID" value="NZ_QWEI01000006.1"/>
</dbReference>
<dbReference type="OrthoDB" id="9156049at2"/>
<evidence type="ECO:0000256" key="3">
    <source>
        <dbReference type="ARBA" id="ARBA00022692"/>
    </source>
</evidence>
<evidence type="ECO:0000313" key="8">
    <source>
        <dbReference type="Proteomes" id="UP000265692"/>
    </source>
</evidence>
<dbReference type="InterPro" id="IPR030676">
    <property type="entry name" value="CitT-rel"/>
</dbReference>
<gene>
    <name evidence="7" type="ORF">D1B33_11915</name>
</gene>
<comment type="similarity">
    <text evidence="2">Belongs to the SLC13A/DASS transporter (TC 2.A.47) family. DIT1 subfamily.</text>
</comment>
<feature type="transmembrane region" description="Helical" evidence="6">
    <location>
        <begin position="347"/>
        <end position="366"/>
    </location>
</feature>
<dbReference type="InterPro" id="IPR001898">
    <property type="entry name" value="SLC13A/DASS"/>
</dbReference>
<evidence type="ECO:0000256" key="2">
    <source>
        <dbReference type="ARBA" id="ARBA00007349"/>
    </source>
</evidence>
<feature type="transmembrane region" description="Helical" evidence="6">
    <location>
        <begin position="44"/>
        <end position="65"/>
    </location>
</feature>
<keyword evidence="3 6" id="KW-0812">Transmembrane</keyword>
<feature type="transmembrane region" description="Helical" evidence="6">
    <location>
        <begin position="20"/>
        <end position="38"/>
    </location>
</feature>
<feature type="transmembrane region" description="Helical" evidence="6">
    <location>
        <begin position="433"/>
        <end position="453"/>
    </location>
</feature>
<feature type="transmembrane region" description="Helical" evidence="6">
    <location>
        <begin position="386"/>
        <end position="403"/>
    </location>
</feature>
<feature type="transmembrane region" description="Helical" evidence="6">
    <location>
        <begin position="474"/>
        <end position="493"/>
    </location>
</feature>
<comment type="caution">
    <text evidence="7">The sequence shown here is derived from an EMBL/GenBank/DDBJ whole genome shotgun (WGS) entry which is preliminary data.</text>
</comment>
<dbReference type="PIRSF" id="PIRSF002457">
    <property type="entry name" value="DASS"/>
    <property type="match status" value="1"/>
</dbReference>
<comment type="subcellular location">
    <subcellularLocation>
        <location evidence="1">Membrane</location>
        <topology evidence="1">Multi-pass membrane protein</topology>
    </subcellularLocation>
</comment>
<evidence type="ECO:0000313" key="7">
    <source>
        <dbReference type="EMBL" id="RHW35802.1"/>
    </source>
</evidence>
<evidence type="ECO:0000256" key="5">
    <source>
        <dbReference type="ARBA" id="ARBA00023136"/>
    </source>
</evidence>
<dbReference type="GO" id="GO:0005886">
    <property type="term" value="C:plasma membrane"/>
    <property type="evidence" value="ECO:0007669"/>
    <property type="project" value="TreeGrafter"/>
</dbReference>
<feature type="transmembrane region" description="Helical" evidence="6">
    <location>
        <begin position="295"/>
        <end position="314"/>
    </location>
</feature>
<keyword evidence="8" id="KW-1185">Reference proteome</keyword>
<dbReference type="PANTHER" id="PTHR10283">
    <property type="entry name" value="SOLUTE CARRIER FAMILY 13 MEMBER"/>
    <property type="match status" value="1"/>
</dbReference>
<feature type="transmembrane region" description="Helical" evidence="6">
    <location>
        <begin position="138"/>
        <end position="167"/>
    </location>
</feature>
<feature type="transmembrane region" description="Helical" evidence="6">
    <location>
        <begin position="72"/>
        <end position="91"/>
    </location>
</feature>
<dbReference type="AlphaFoldDB" id="A0A396S685"/>